<reference evidence="2" key="1">
    <citation type="submission" date="2016-03" db="EMBL/GenBank/DDBJ databases">
        <title>Mechanisms controlling the formation of the plant cell surface in tip-growing cells are functionally conserved among land plants.</title>
        <authorList>
            <person name="Honkanen S."/>
            <person name="Jones V.A."/>
            <person name="Morieri G."/>
            <person name="Champion C."/>
            <person name="Hetherington A.J."/>
            <person name="Kelly S."/>
            <person name="Saint-Marcoux D."/>
            <person name="Proust H."/>
            <person name="Prescott H."/>
            <person name="Dolan L."/>
        </authorList>
    </citation>
    <scope>NUCLEOTIDE SEQUENCE [LARGE SCALE GENOMIC DNA]</scope>
    <source>
        <tissue evidence="2">Whole gametophyte</tissue>
    </source>
</reference>
<dbReference type="AlphaFoldDB" id="A0A176VRY7"/>
<feature type="compositionally biased region" description="Polar residues" evidence="1">
    <location>
        <begin position="1"/>
        <end position="10"/>
    </location>
</feature>
<gene>
    <name evidence="2" type="ORF">AXG93_496s1000</name>
</gene>
<comment type="caution">
    <text evidence="2">The sequence shown here is derived from an EMBL/GenBank/DDBJ whole genome shotgun (WGS) entry which is preliminary data.</text>
</comment>
<evidence type="ECO:0000313" key="3">
    <source>
        <dbReference type="Proteomes" id="UP000077202"/>
    </source>
</evidence>
<organism evidence="2 3">
    <name type="scientific">Marchantia polymorpha subsp. ruderalis</name>
    <dbReference type="NCBI Taxonomy" id="1480154"/>
    <lineage>
        <taxon>Eukaryota</taxon>
        <taxon>Viridiplantae</taxon>
        <taxon>Streptophyta</taxon>
        <taxon>Embryophyta</taxon>
        <taxon>Marchantiophyta</taxon>
        <taxon>Marchantiopsida</taxon>
        <taxon>Marchantiidae</taxon>
        <taxon>Marchantiales</taxon>
        <taxon>Marchantiaceae</taxon>
        <taxon>Marchantia</taxon>
    </lineage>
</organism>
<name>A0A176VRY7_MARPO</name>
<protein>
    <submittedName>
        <fullName evidence="2">Uncharacterized protein</fullName>
    </submittedName>
</protein>
<dbReference type="Proteomes" id="UP000077202">
    <property type="component" value="Unassembled WGS sequence"/>
</dbReference>
<proteinExistence type="predicted"/>
<keyword evidence="3" id="KW-1185">Reference proteome</keyword>
<feature type="region of interest" description="Disordered" evidence="1">
    <location>
        <begin position="1"/>
        <end position="20"/>
    </location>
</feature>
<sequence>MSKGTASSTEGDAMEEEDLRRKQMCYSRRPVRACEGAYFDKKAASVKTAEVMKRVCAAATASLKVREEELQTKDMGCEVLRLNWPNRRSFVQREELRTEGLWRKIATMKTKSMDLRGKIEARTDSHNKEMQRANELMAEQTKKHKAEFASRAKRLTDCEAAKSLKVKYRVKLM</sequence>
<evidence type="ECO:0000256" key="1">
    <source>
        <dbReference type="SAM" id="MobiDB-lite"/>
    </source>
</evidence>
<evidence type="ECO:0000313" key="2">
    <source>
        <dbReference type="EMBL" id="OAE22805.1"/>
    </source>
</evidence>
<accession>A0A176VRY7</accession>
<dbReference type="EMBL" id="LVLJ01003060">
    <property type="protein sequence ID" value="OAE22805.1"/>
    <property type="molecule type" value="Genomic_DNA"/>
</dbReference>